<protein>
    <submittedName>
        <fullName evidence="3">Uncharacterized protein LOC116558662</fullName>
    </submittedName>
</protein>
<organism evidence="2 3">
    <name type="scientific">Sapajus apella</name>
    <name type="common">Brown-capped capuchin</name>
    <name type="synonym">Cebus apella</name>
    <dbReference type="NCBI Taxonomy" id="9515"/>
    <lineage>
        <taxon>Eukaryota</taxon>
        <taxon>Metazoa</taxon>
        <taxon>Chordata</taxon>
        <taxon>Craniata</taxon>
        <taxon>Vertebrata</taxon>
        <taxon>Euteleostomi</taxon>
        <taxon>Mammalia</taxon>
        <taxon>Eutheria</taxon>
        <taxon>Euarchontoglires</taxon>
        <taxon>Primates</taxon>
        <taxon>Haplorrhini</taxon>
        <taxon>Platyrrhini</taxon>
        <taxon>Cebidae</taxon>
        <taxon>Cebinae</taxon>
        <taxon>Sapajus</taxon>
    </lineage>
</organism>
<keyword evidence="2" id="KW-1185">Reference proteome</keyword>
<name>A0A6J3IPY9_SAPAP</name>
<dbReference type="RefSeq" id="XP_032144587.1">
    <property type="nucleotide sequence ID" value="XM_032288696.1"/>
</dbReference>
<dbReference type="Proteomes" id="UP000504640">
    <property type="component" value="Unplaced"/>
</dbReference>
<evidence type="ECO:0000313" key="3">
    <source>
        <dbReference type="RefSeq" id="XP_032144587.1"/>
    </source>
</evidence>
<reference evidence="3" key="1">
    <citation type="submission" date="2025-08" db="UniProtKB">
        <authorList>
            <consortium name="RefSeq"/>
        </authorList>
    </citation>
    <scope>IDENTIFICATION</scope>
    <source>
        <tissue evidence="3">Blood</tissue>
    </source>
</reference>
<feature type="compositionally biased region" description="Basic and acidic residues" evidence="1">
    <location>
        <begin position="20"/>
        <end position="29"/>
    </location>
</feature>
<dbReference type="AlphaFoldDB" id="A0A6J3IPY9"/>
<accession>A0A6J3IPY9</accession>
<dbReference type="GeneID" id="116558662"/>
<evidence type="ECO:0000256" key="1">
    <source>
        <dbReference type="SAM" id="MobiDB-lite"/>
    </source>
</evidence>
<evidence type="ECO:0000313" key="2">
    <source>
        <dbReference type="Proteomes" id="UP000504640"/>
    </source>
</evidence>
<proteinExistence type="predicted"/>
<feature type="region of interest" description="Disordered" evidence="1">
    <location>
        <begin position="1"/>
        <end position="38"/>
    </location>
</feature>
<sequence>MASRGSVTEPEEPRGSSPPPRERGWECRPGRGRGPVPTGTCLAERRYSCFYLYSRGKHFLYPLLSRFPGVLRLTGAGDTAANSVFSTAPAGSTEQRADVMKAHAQPASRVQSHVSRTQPRGGAAGLAGAGALSCEKLRADELREKGARSIWCCVLYFNAKLELPKFLLPSLFVKNPGSVFDSKIHFSGERLICSFMLVDQELADLRYGLS</sequence>
<gene>
    <name evidence="3" type="primary">LOC116558662</name>
</gene>